<dbReference type="Gene3D" id="1.10.287.130">
    <property type="match status" value="1"/>
</dbReference>
<proteinExistence type="predicted"/>
<evidence type="ECO:0000256" key="5">
    <source>
        <dbReference type="ARBA" id="ARBA00022679"/>
    </source>
</evidence>
<evidence type="ECO:0000256" key="6">
    <source>
        <dbReference type="ARBA" id="ARBA00022692"/>
    </source>
</evidence>
<name>A0A4Y3VSJ9_9ACTN</name>
<evidence type="ECO:0000256" key="11">
    <source>
        <dbReference type="SAM" id="MobiDB-lite"/>
    </source>
</evidence>
<feature type="domain" description="HAMP" evidence="14">
    <location>
        <begin position="122"/>
        <end position="175"/>
    </location>
</feature>
<keyword evidence="7 15" id="KW-0418">Kinase</keyword>
<dbReference type="Gene3D" id="6.10.340.10">
    <property type="match status" value="1"/>
</dbReference>
<dbReference type="InterPro" id="IPR004358">
    <property type="entry name" value="Sig_transdc_His_kin-like_C"/>
</dbReference>
<dbReference type="InterPro" id="IPR003594">
    <property type="entry name" value="HATPase_dom"/>
</dbReference>
<dbReference type="RefSeq" id="WP_141314836.1">
    <property type="nucleotide sequence ID" value="NZ_BJND01000082.1"/>
</dbReference>
<dbReference type="SMART" id="SM00304">
    <property type="entry name" value="HAMP"/>
    <property type="match status" value="1"/>
</dbReference>
<dbReference type="GO" id="GO:0005886">
    <property type="term" value="C:plasma membrane"/>
    <property type="evidence" value="ECO:0007669"/>
    <property type="project" value="UniProtKB-SubCell"/>
</dbReference>
<feature type="region of interest" description="Disordered" evidence="11">
    <location>
        <begin position="59"/>
        <end position="81"/>
    </location>
</feature>
<feature type="compositionally biased region" description="Polar residues" evidence="11">
    <location>
        <begin position="61"/>
        <end position="81"/>
    </location>
</feature>
<dbReference type="EMBL" id="BJND01000082">
    <property type="protein sequence ID" value="GEC09817.1"/>
    <property type="molecule type" value="Genomic_DNA"/>
</dbReference>
<dbReference type="CDD" id="cd00082">
    <property type="entry name" value="HisKA"/>
    <property type="match status" value="1"/>
</dbReference>
<dbReference type="Pfam" id="PF00512">
    <property type="entry name" value="HisKA"/>
    <property type="match status" value="1"/>
</dbReference>
<keyword evidence="4" id="KW-0597">Phosphoprotein</keyword>
<dbReference type="SMART" id="SM00388">
    <property type="entry name" value="HisKA"/>
    <property type="match status" value="1"/>
</dbReference>
<dbReference type="SUPFAM" id="SSF55874">
    <property type="entry name" value="ATPase domain of HSP90 chaperone/DNA topoisomerase II/histidine kinase"/>
    <property type="match status" value="1"/>
</dbReference>
<sequence>MKTRCRQRRRLTIRTRLSLTYGALFALTGAVMLAMVYVFMKYGPTYELPDNVAVTLRSPEHSVTSPQASGTGSGQAKPTASGLTSISIDSKKELLNTLLLFSALALVLLVLAAVLLGWWLAGRALAPVHNITRTARSVAAGDLDRRIALSGPHDEIKELADTFDAMLQRLHTAFRAEQHFAANASHELRTPLATTRTMLQVAIADPDHHDIRTLGPKLLETNQRSIEITEALLTLSQADHGTLDEQHVDLADVVRAVLGPADQQAGQAGVRLSARLAPAPLLGDEVLLRHMASNVIDNAIRHNHPRGTVDITLMSPETDGLRFIVRNTGPRLTAEQVARAAEPFQRLQPRTATAAGRPAGHGLGLALVHSIARAHDGNVHGRANPEGGLTIEITLPRHRGRSGGDGQLLHDRRLVLGGDR</sequence>
<dbReference type="PRINTS" id="PR00344">
    <property type="entry name" value="BCTRLSENSOR"/>
</dbReference>
<dbReference type="Pfam" id="PF00672">
    <property type="entry name" value="HAMP"/>
    <property type="match status" value="1"/>
</dbReference>
<evidence type="ECO:0000313" key="16">
    <source>
        <dbReference type="Proteomes" id="UP000317881"/>
    </source>
</evidence>
<keyword evidence="5" id="KW-0808">Transferase</keyword>
<gene>
    <name evidence="15" type="ORF">SSP24_74720</name>
</gene>
<evidence type="ECO:0000256" key="12">
    <source>
        <dbReference type="SAM" id="Phobius"/>
    </source>
</evidence>
<feature type="transmembrane region" description="Helical" evidence="12">
    <location>
        <begin position="21"/>
        <end position="40"/>
    </location>
</feature>
<dbReference type="InterPro" id="IPR050428">
    <property type="entry name" value="TCS_sensor_his_kinase"/>
</dbReference>
<comment type="caution">
    <text evidence="15">The sequence shown here is derived from an EMBL/GenBank/DDBJ whole genome shotgun (WGS) entry which is preliminary data.</text>
</comment>
<dbReference type="EC" id="2.7.13.3" evidence="3"/>
<dbReference type="PANTHER" id="PTHR45436:SF5">
    <property type="entry name" value="SENSOR HISTIDINE KINASE TRCS"/>
    <property type="match status" value="1"/>
</dbReference>
<dbReference type="PROSITE" id="PS50109">
    <property type="entry name" value="HIS_KIN"/>
    <property type="match status" value="1"/>
</dbReference>
<keyword evidence="8 12" id="KW-1133">Transmembrane helix</keyword>
<feature type="domain" description="Histidine kinase" evidence="13">
    <location>
        <begin position="183"/>
        <end position="399"/>
    </location>
</feature>
<comment type="subcellular location">
    <subcellularLocation>
        <location evidence="2">Cell membrane</location>
    </subcellularLocation>
</comment>
<dbReference type="Proteomes" id="UP000317881">
    <property type="component" value="Unassembled WGS sequence"/>
</dbReference>
<keyword evidence="16" id="KW-1185">Reference proteome</keyword>
<feature type="transmembrane region" description="Helical" evidence="12">
    <location>
        <begin position="98"/>
        <end position="121"/>
    </location>
</feature>
<evidence type="ECO:0000259" key="14">
    <source>
        <dbReference type="PROSITE" id="PS50885"/>
    </source>
</evidence>
<evidence type="ECO:0000256" key="7">
    <source>
        <dbReference type="ARBA" id="ARBA00022777"/>
    </source>
</evidence>
<evidence type="ECO:0000256" key="4">
    <source>
        <dbReference type="ARBA" id="ARBA00022553"/>
    </source>
</evidence>
<dbReference type="InterPro" id="IPR003661">
    <property type="entry name" value="HisK_dim/P_dom"/>
</dbReference>
<dbReference type="CDD" id="cd00075">
    <property type="entry name" value="HATPase"/>
    <property type="match status" value="1"/>
</dbReference>
<evidence type="ECO:0000313" key="15">
    <source>
        <dbReference type="EMBL" id="GEC09817.1"/>
    </source>
</evidence>
<evidence type="ECO:0000256" key="2">
    <source>
        <dbReference type="ARBA" id="ARBA00004236"/>
    </source>
</evidence>
<keyword evidence="6 12" id="KW-0812">Transmembrane</keyword>
<dbReference type="InterPro" id="IPR003660">
    <property type="entry name" value="HAMP_dom"/>
</dbReference>
<dbReference type="Gene3D" id="3.30.565.10">
    <property type="entry name" value="Histidine kinase-like ATPase, C-terminal domain"/>
    <property type="match status" value="1"/>
</dbReference>
<accession>A0A4Y3VSJ9</accession>
<evidence type="ECO:0000256" key="9">
    <source>
        <dbReference type="ARBA" id="ARBA00023012"/>
    </source>
</evidence>
<dbReference type="SUPFAM" id="SSF158472">
    <property type="entry name" value="HAMP domain-like"/>
    <property type="match status" value="1"/>
</dbReference>
<dbReference type="InterPro" id="IPR036890">
    <property type="entry name" value="HATPase_C_sf"/>
</dbReference>
<protein>
    <recommendedName>
        <fullName evidence="3">histidine kinase</fullName>
        <ecNumber evidence="3">2.7.13.3</ecNumber>
    </recommendedName>
</protein>
<comment type="catalytic activity">
    <reaction evidence="1">
        <text>ATP + protein L-histidine = ADP + protein N-phospho-L-histidine.</text>
        <dbReference type="EC" id="2.7.13.3"/>
    </reaction>
</comment>
<dbReference type="PANTHER" id="PTHR45436">
    <property type="entry name" value="SENSOR HISTIDINE KINASE YKOH"/>
    <property type="match status" value="1"/>
</dbReference>
<reference evidence="15 16" key="1">
    <citation type="submission" date="2019-06" db="EMBL/GenBank/DDBJ databases">
        <title>Whole genome shotgun sequence of Streptomyces spinoverrucosus NBRC 14228.</title>
        <authorList>
            <person name="Hosoyama A."/>
            <person name="Uohara A."/>
            <person name="Ohji S."/>
            <person name="Ichikawa N."/>
        </authorList>
    </citation>
    <scope>NUCLEOTIDE SEQUENCE [LARGE SCALE GENOMIC DNA]</scope>
    <source>
        <strain evidence="15 16">NBRC 14228</strain>
    </source>
</reference>
<dbReference type="PROSITE" id="PS50885">
    <property type="entry name" value="HAMP"/>
    <property type="match status" value="1"/>
</dbReference>
<dbReference type="Pfam" id="PF02518">
    <property type="entry name" value="HATPase_c"/>
    <property type="match status" value="1"/>
</dbReference>
<dbReference type="GO" id="GO:0000155">
    <property type="term" value="F:phosphorelay sensor kinase activity"/>
    <property type="evidence" value="ECO:0007669"/>
    <property type="project" value="InterPro"/>
</dbReference>
<keyword evidence="9" id="KW-0902">Two-component regulatory system</keyword>
<evidence type="ECO:0000259" key="13">
    <source>
        <dbReference type="PROSITE" id="PS50109"/>
    </source>
</evidence>
<dbReference type="CDD" id="cd06225">
    <property type="entry name" value="HAMP"/>
    <property type="match status" value="1"/>
</dbReference>
<evidence type="ECO:0000256" key="3">
    <source>
        <dbReference type="ARBA" id="ARBA00012438"/>
    </source>
</evidence>
<evidence type="ECO:0000256" key="10">
    <source>
        <dbReference type="ARBA" id="ARBA00023136"/>
    </source>
</evidence>
<dbReference type="AlphaFoldDB" id="A0A4Y3VSJ9"/>
<evidence type="ECO:0000256" key="8">
    <source>
        <dbReference type="ARBA" id="ARBA00022989"/>
    </source>
</evidence>
<organism evidence="15 16">
    <name type="scientific">Streptomyces spinoverrucosus</name>
    <dbReference type="NCBI Taxonomy" id="284043"/>
    <lineage>
        <taxon>Bacteria</taxon>
        <taxon>Bacillati</taxon>
        <taxon>Actinomycetota</taxon>
        <taxon>Actinomycetes</taxon>
        <taxon>Kitasatosporales</taxon>
        <taxon>Streptomycetaceae</taxon>
        <taxon>Streptomyces</taxon>
    </lineage>
</organism>
<dbReference type="SMART" id="SM00387">
    <property type="entry name" value="HATPase_c"/>
    <property type="match status" value="1"/>
</dbReference>
<evidence type="ECO:0000256" key="1">
    <source>
        <dbReference type="ARBA" id="ARBA00000085"/>
    </source>
</evidence>
<dbReference type="InterPro" id="IPR036097">
    <property type="entry name" value="HisK_dim/P_sf"/>
</dbReference>
<dbReference type="InterPro" id="IPR005467">
    <property type="entry name" value="His_kinase_dom"/>
</dbReference>
<dbReference type="OrthoDB" id="9786919at2"/>
<keyword evidence="10 12" id="KW-0472">Membrane</keyword>
<dbReference type="SUPFAM" id="SSF47384">
    <property type="entry name" value="Homodimeric domain of signal transducing histidine kinase"/>
    <property type="match status" value="1"/>
</dbReference>